<dbReference type="EMBL" id="BRXW01000913">
    <property type="protein sequence ID" value="GMH79212.1"/>
    <property type="molecule type" value="Genomic_DNA"/>
</dbReference>
<keyword evidence="5" id="KW-1185">Reference proteome</keyword>
<feature type="chain" id="PRO_5040914449" description="Transmembrane protein" evidence="3">
    <location>
        <begin position="34"/>
        <end position="148"/>
    </location>
</feature>
<feature type="signal peptide" evidence="3">
    <location>
        <begin position="1"/>
        <end position="33"/>
    </location>
</feature>
<organism evidence="4 5">
    <name type="scientific">Triparma laevis f. longispina</name>
    <dbReference type="NCBI Taxonomy" id="1714387"/>
    <lineage>
        <taxon>Eukaryota</taxon>
        <taxon>Sar</taxon>
        <taxon>Stramenopiles</taxon>
        <taxon>Ochrophyta</taxon>
        <taxon>Bolidophyceae</taxon>
        <taxon>Parmales</taxon>
        <taxon>Triparmaceae</taxon>
        <taxon>Triparma</taxon>
    </lineage>
</organism>
<accession>A0A9W7AVR9</accession>
<reference evidence="5" key="1">
    <citation type="journal article" date="2023" name="Commun. Biol.">
        <title>Genome analysis of Parmales, the sister group of diatoms, reveals the evolutionary specialization of diatoms from phago-mixotrophs to photoautotrophs.</title>
        <authorList>
            <person name="Ban H."/>
            <person name="Sato S."/>
            <person name="Yoshikawa S."/>
            <person name="Yamada K."/>
            <person name="Nakamura Y."/>
            <person name="Ichinomiya M."/>
            <person name="Sato N."/>
            <person name="Blanc-Mathieu R."/>
            <person name="Endo H."/>
            <person name="Kuwata A."/>
            <person name="Ogata H."/>
        </authorList>
    </citation>
    <scope>NUCLEOTIDE SEQUENCE [LARGE SCALE GENOMIC DNA]</scope>
    <source>
        <strain evidence="5">NIES 3700</strain>
    </source>
</reference>
<dbReference type="Proteomes" id="UP001165122">
    <property type="component" value="Unassembled WGS sequence"/>
</dbReference>
<keyword evidence="3" id="KW-0732">Signal</keyword>
<evidence type="ECO:0000256" key="1">
    <source>
        <dbReference type="SAM" id="MobiDB-lite"/>
    </source>
</evidence>
<proteinExistence type="predicted"/>
<evidence type="ECO:0008006" key="6">
    <source>
        <dbReference type="Google" id="ProtNLM"/>
    </source>
</evidence>
<evidence type="ECO:0000256" key="2">
    <source>
        <dbReference type="SAM" id="Phobius"/>
    </source>
</evidence>
<name>A0A9W7AVR9_9STRA</name>
<evidence type="ECO:0000313" key="5">
    <source>
        <dbReference type="Proteomes" id="UP001165122"/>
    </source>
</evidence>
<feature type="transmembrane region" description="Helical" evidence="2">
    <location>
        <begin position="97"/>
        <end position="114"/>
    </location>
</feature>
<comment type="caution">
    <text evidence="4">The sequence shown here is derived from an EMBL/GenBank/DDBJ whole genome shotgun (WGS) entry which is preliminary data.</text>
</comment>
<keyword evidence="2" id="KW-0472">Membrane</keyword>
<evidence type="ECO:0000313" key="4">
    <source>
        <dbReference type="EMBL" id="GMH79212.1"/>
    </source>
</evidence>
<dbReference type="OrthoDB" id="10479494at2759"/>
<dbReference type="AlphaFoldDB" id="A0A9W7AVR9"/>
<feature type="region of interest" description="Disordered" evidence="1">
    <location>
        <begin position="54"/>
        <end position="79"/>
    </location>
</feature>
<sequence>MLGLSLRAPTRVQRQYLIALVLSLLFHACLVQATENAKVCSEGDSEECWEDGVEGSEAEVDSGNPKSKKSNSKRKRRKLSLSSNLMHDLGLNDEQKLLVAMVFLGIILLPRFFGFDTRPKSRFGDVVHRQRVAAVKKKQADAKKKKKK</sequence>
<gene>
    <name evidence="4" type="ORF">TrLO_g13604</name>
</gene>
<keyword evidence="2" id="KW-0812">Transmembrane</keyword>
<evidence type="ECO:0000256" key="3">
    <source>
        <dbReference type="SAM" id="SignalP"/>
    </source>
</evidence>
<keyword evidence="2" id="KW-1133">Transmembrane helix</keyword>
<feature type="compositionally biased region" description="Basic residues" evidence="1">
    <location>
        <begin position="66"/>
        <end position="79"/>
    </location>
</feature>
<protein>
    <recommendedName>
        <fullName evidence="6">Transmembrane protein</fullName>
    </recommendedName>
</protein>